<protein>
    <submittedName>
        <fullName evidence="1">Uncharacterized protein</fullName>
    </submittedName>
</protein>
<comment type="caution">
    <text evidence="1">The sequence shown here is derived from an EMBL/GenBank/DDBJ whole genome shotgun (WGS) entry which is preliminary data.</text>
</comment>
<reference evidence="1" key="1">
    <citation type="submission" date="2022-05" db="EMBL/GenBank/DDBJ databases">
        <authorList>
            <person name="Jo J.-H."/>
            <person name="Im W.-T."/>
        </authorList>
    </citation>
    <scope>NUCLEOTIDE SEQUENCE</scope>
    <source>
        <strain evidence="1">SE158</strain>
    </source>
</reference>
<name>A0ABT0RJZ6_9SPHN</name>
<evidence type="ECO:0000313" key="2">
    <source>
        <dbReference type="Proteomes" id="UP001165363"/>
    </source>
</evidence>
<organism evidence="1 2">
    <name type="scientific">Sphingomonas alba</name>
    <dbReference type="NCBI Taxonomy" id="2908208"/>
    <lineage>
        <taxon>Bacteria</taxon>
        <taxon>Pseudomonadati</taxon>
        <taxon>Pseudomonadota</taxon>
        <taxon>Alphaproteobacteria</taxon>
        <taxon>Sphingomonadales</taxon>
        <taxon>Sphingomonadaceae</taxon>
        <taxon>Sphingomonas</taxon>
    </lineage>
</organism>
<proteinExistence type="predicted"/>
<dbReference type="RefSeq" id="WP_249846889.1">
    <property type="nucleotide sequence ID" value="NZ_JAMGBD010000001.1"/>
</dbReference>
<dbReference type="EMBL" id="JAMGBD010000001">
    <property type="protein sequence ID" value="MCL6682951.1"/>
    <property type="molecule type" value="Genomic_DNA"/>
</dbReference>
<dbReference type="Proteomes" id="UP001165363">
    <property type="component" value="Unassembled WGS sequence"/>
</dbReference>
<sequence length="76" mass="8448">MDRANAMWGMHLSPANAHASDALLFSLEDGFVFASWPGTSGSVRLGTYEDVREMMRDFLAQSEVGDRLSGERRRAL</sequence>
<keyword evidence="2" id="KW-1185">Reference proteome</keyword>
<evidence type="ECO:0000313" key="1">
    <source>
        <dbReference type="EMBL" id="MCL6682951.1"/>
    </source>
</evidence>
<accession>A0ABT0RJZ6</accession>
<gene>
    <name evidence="1" type="ORF">LZ536_03410</name>
</gene>